<evidence type="ECO:0000256" key="4">
    <source>
        <dbReference type="ARBA" id="ARBA00022692"/>
    </source>
</evidence>
<evidence type="ECO:0000259" key="12">
    <source>
        <dbReference type="Pfam" id="PF07715"/>
    </source>
</evidence>
<dbReference type="PANTHER" id="PTHR40980">
    <property type="entry name" value="PLUG DOMAIN-CONTAINING PROTEIN"/>
    <property type="match status" value="1"/>
</dbReference>
<dbReference type="PANTHER" id="PTHR40980:SF4">
    <property type="entry name" value="TONB-DEPENDENT RECEPTOR-LIKE BETA-BARREL DOMAIN-CONTAINING PROTEIN"/>
    <property type="match status" value="1"/>
</dbReference>
<dbReference type="Gene3D" id="2.60.40.1120">
    <property type="entry name" value="Carboxypeptidase-like, regulatory domain"/>
    <property type="match status" value="1"/>
</dbReference>
<comment type="subcellular location">
    <subcellularLocation>
        <location evidence="1 8">Cell outer membrane</location>
        <topology evidence="1 8">Multi-pass membrane protein</topology>
    </subcellularLocation>
</comment>
<dbReference type="InterPro" id="IPR039426">
    <property type="entry name" value="TonB-dep_rcpt-like"/>
</dbReference>
<dbReference type="InterPro" id="IPR012910">
    <property type="entry name" value="Plug_dom"/>
</dbReference>
<dbReference type="InterPro" id="IPR036942">
    <property type="entry name" value="Beta-barrel_TonB_sf"/>
</dbReference>
<accession>A0A1G6YLB7</accession>
<evidence type="ECO:0000256" key="8">
    <source>
        <dbReference type="PROSITE-ProRule" id="PRU01360"/>
    </source>
</evidence>
<evidence type="ECO:0000313" key="14">
    <source>
        <dbReference type="Proteomes" id="UP000198517"/>
    </source>
</evidence>
<evidence type="ECO:0000256" key="6">
    <source>
        <dbReference type="ARBA" id="ARBA00023136"/>
    </source>
</evidence>
<evidence type="ECO:0000313" key="13">
    <source>
        <dbReference type="EMBL" id="SDD90477.1"/>
    </source>
</evidence>
<evidence type="ECO:0000259" key="11">
    <source>
        <dbReference type="Pfam" id="PF00593"/>
    </source>
</evidence>
<dbReference type="SUPFAM" id="SSF56935">
    <property type="entry name" value="Porins"/>
    <property type="match status" value="1"/>
</dbReference>
<dbReference type="InterPro" id="IPR037066">
    <property type="entry name" value="Plug_dom_sf"/>
</dbReference>
<feature type="domain" description="TonB-dependent receptor-like beta-barrel" evidence="11">
    <location>
        <begin position="589"/>
        <end position="910"/>
    </location>
</feature>
<dbReference type="OrthoDB" id="8727862at2"/>
<dbReference type="Pfam" id="PF07715">
    <property type="entry name" value="Plug"/>
    <property type="match status" value="1"/>
</dbReference>
<dbReference type="GO" id="GO:0009279">
    <property type="term" value="C:cell outer membrane"/>
    <property type="evidence" value="ECO:0007669"/>
    <property type="project" value="UniProtKB-SubCell"/>
</dbReference>
<evidence type="ECO:0000256" key="5">
    <source>
        <dbReference type="ARBA" id="ARBA00023077"/>
    </source>
</evidence>
<dbReference type="InterPro" id="IPR010104">
    <property type="entry name" value="TonB_rcpt_bac"/>
</dbReference>
<dbReference type="Pfam" id="PF00593">
    <property type="entry name" value="TonB_dep_Rec_b-barrel"/>
    <property type="match status" value="1"/>
</dbReference>
<evidence type="ECO:0000256" key="7">
    <source>
        <dbReference type="ARBA" id="ARBA00023237"/>
    </source>
</evidence>
<dbReference type="InterPro" id="IPR013784">
    <property type="entry name" value="Carb-bd-like_fold"/>
</dbReference>
<dbReference type="STRING" id="1071918.SAMN05421544_101183"/>
<evidence type="ECO:0000256" key="10">
    <source>
        <dbReference type="SAM" id="SignalP"/>
    </source>
</evidence>
<dbReference type="Pfam" id="PF13620">
    <property type="entry name" value="CarboxypepD_reg"/>
    <property type="match status" value="1"/>
</dbReference>
<keyword evidence="2 8" id="KW-0813">Transport</keyword>
<dbReference type="AlphaFoldDB" id="A0A1G6YLB7"/>
<dbReference type="Proteomes" id="UP000198517">
    <property type="component" value="Unassembled WGS sequence"/>
</dbReference>
<dbReference type="RefSeq" id="WP_092735625.1">
    <property type="nucleotide sequence ID" value="NZ_FNAS01000001.1"/>
</dbReference>
<organism evidence="13 14">
    <name type="scientific">Riemerella columbipharyngis</name>
    <dbReference type="NCBI Taxonomy" id="1071918"/>
    <lineage>
        <taxon>Bacteria</taxon>
        <taxon>Pseudomonadati</taxon>
        <taxon>Bacteroidota</taxon>
        <taxon>Flavobacteriia</taxon>
        <taxon>Flavobacteriales</taxon>
        <taxon>Weeksellaceae</taxon>
        <taxon>Riemerella</taxon>
    </lineage>
</organism>
<comment type="similarity">
    <text evidence="8 9">Belongs to the TonB-dependent receptor family.</text>
</comment>
<keyword evidence="3 8" id="KW-1134">Transmembrane beta strand</keyword>
<dbReference type="NCBIfam" id="TIGR01782">
    <property type="entry name" value="TonB-Xanth-Caul"/>
    <property type="match status" value="1"/>
</dbReference>
<reference evidence="13 14" key="1">
    <citation type="submission" date="2016-10" db="EMBL/GenBank/DDBJ databases">
        <authorList>
            <person name="de Groot N.N."/>
        </authorList>
    </citation>
    <scope>NUCLEOTIDE SEQUENCE [LARGE SCALE GENOMIC DNA]</scope>
    <source>
        <strain evidence="13 14">DSM 24015</strain>
    </source>
</reference>
<keyword evidence="7 8" id="KW-0998">Cell outer membrane</keyword>
<feature type="chain" id="PRO_5011580070" evidence="10">
    <location>
        <begin position="19"/>
        <end position="943"/>
    </location>
</feature>
<keyword evidence="10" id="KW-0732">Signal</keyword>
<gene>
    <name evidence="13" type="ORF">SAMN05421544_101183</name>
</gene>
<keyword evidence="6 8" id="KW-0472">Membrane</keyword>
<evidence type="ECO:0000256" key="9">
    <source>
        <dbReference type="RuleBase" id="RU003357"/>
    </source>
</evidence>
<dbReference type="EMBL" id="FNAS01000001">
    <property type="protein sequence ID" value="SDD90477.1"/>
    <property type="molecule type" value="Genomic_DNA"/>
</dbReference>
<evidence type="ECO:0000256" key="3">
    <source>
        <dbReference type="ARBA" id="ARBA00022452"/>
    </source>
</evidence>
<keyword evidence="4 8" id="KW-0812">Transmembrane</keyword>
<sequence length="943" mass="107809">MKKVLLSAFLCTSFCLYSQTGTLSGNINDNSKIALPGAKLVLIPGDHYTTSDENGNFVFLNIPTGHYELHADYLGYGKKVFQVDISENRDTHQNIVYTMEKAKNEGRVKTISEVLIVGISRQNQARALSKQKSNSNITNIVSSDQVGKFPDSNIGDALKRVSGITMQNDQGEARNIIIRGLAPELNSVTLNGSRIPSAEGDNRNVQMDLIPSDMIQMIEVNKTLTSDQDADAIGGSVNLITKTAANKERISLSLASGYNPIRNKALFTNSFLYSNRFLGKKLGWVINTSYNNNDYGSNNAEAIWSQDKNGKVYVSQLDIRKYDVRRERKSIGTDFDFKINTRNNVRFSAMYNWRDDWENRYRMRIKKIKPLANDAGYEGRIERQTKAGILNHKNKGARLERQIMQNYSLRGEHILGSKMELNWTAAYSKAEEQRPNERYMSFSTDKKKLVRFDEDFGTEMQPLYTPVTEPALEQYKWDKLTEQNAITYEEEITGKVNMRIPLSVIDGQKGRLRFGAKTRLKLKKRDKDFFNYQPKSPNSIGTLAEISPAFCGNEGWNPISKYVPGYFPSRTYIGGLDLNNSELFTKEDQPAEYLSANYSAKENIYAGYLRWDQNITRNFSFITGLRVENTQTDYAGNIIQSEDKLKGSREVKNSYTNYLPNISFKYTPKENLVLRMAYTTAIARPNYYRLSPFVNVIPTDKEVVAGNPNLKSSYSHNYDFMAEYYFKSVGIISLGGFYKKINNFIYDYRDSQYNYDKFAKDFSDIENQLDPGEVYSYSQSRNGQSVSVYGFEASLQRQLDFLPGLLSHLGVYLNYTYTKSVAKGIYSSGGVLREGLMLPGTAPNIFNASLSWENKRFLARVSLNHTSAYLDELGDSSFYDRYYDKQTFLDANASFAITRRMRVFVEANNLTNQPLRYYQGQYARTMQMEYYKPRYTMGLKFDF</sequence>
<dbReference type="Gene3D" id="2.170.130.10">
    <property type="entry name" value="TonB-dependent receptor, plug domain"/>
    <property type="match status" value="1"/>
</dbReference>
<evidence type="ECO:0000256" key="2">
    <source>
        <dbReference type="ARBA" id="ARBA00022448"/>
    </source>
</evidence>
<protein>
    <submittedName>
        <fullName evidence="13">TonB-dependent receptor</fullName>
    </submittedName>
</protein>
<keyword evidence="14" id="KW-1185">Reference proteome</keyword>
<keyword evidence="5 9" id="KW-0798">TonB box</keyword>
<dbReference type="PROSITE" id="PS52016">
    <property type="entry name" value="TONB_DEPENDENT_REC_3"/>
    <property type="match status" value="1"/>
</dbReference>
<dbReference type="GO" id="GO:0030246">
    <property type="term" value="F:carbohydrate binding"/>
    <property type="evidence" value="ECO:0007669"/>
    <property type="project" value="InterPro"/>
</dbReference>
<dbReference type="CDD" id="cd01347">
    <property type="entry name" value="ligand_gated_channel"/>
    <property type="match status" value="1"/>
</dbReference>
<evidence type="ECO:0000256" key="1">
    <source>
        <dbReference type="ARBA" id="ARBA00004571"/>
    </source>
</evidence>
<proteinExistence type="inferred from homology"/>
<feature type="signal peptide" evidence="10">
    <location>
        <begin position="1"/>
        <end position="18"/>
    </location>
</feature>
<keyword evidence="13" id="KW-0675">Receptor</keyword>
<dbReference type="SUPFAM" id="SSF49452">
    <property type="entry name" value="Starch-binding domain-like"/>
    <property type="match status" value="1"/>
</dbReference>
<dbReference type="InterPro" id="IPR000531">
    <property type="entry name" value="Beta-barrel_TonB"/>
</dbReference>
<feature type="domain" description="TonB-dependent receptor plug" evidence="12">
    <location>
        <begin position="132"/>
        <end position="235"/>
    </location>
</feature>
<dbReference type="Gene3D" id="2.40.170.20">
    <property type="entry name" value="TonB-dependent receptor, beta-barrel domain"/>
    <property type="match status" value="1"/>
</dbReference>
<name>A0A1G6YLB7_9FLAO</name>